<organism evidence="8 9">
    <name type="scientific">Podila minutissima</name>
    <dbReference type="NCBI Taxonomy" id="64525"/>
    <lineage>
        <taxon>Eukaryota</taxon>
        <taxon>Fungi</taxon>
        <taxon>Fungi incertae sedis</taxon>
        <taxon>Mucoromycota</taxon>
        <taxon>Mortierellomycotina</taxon>
        <taxon>Mortierellomycetes</taxon>
        <taxon>Mortierellales</taxon>
        <taxon>Mortierellaceae</taxon>
        <taxon>Podila</taxon>
    </lineage>
</organism>
<gene>
    <name evidence="8" type="primary">CUL3</name>
    <name evidence="8" type="ORF">BG006_005568</name>
</gene>
<dbReference type="InterPro" id="IPR045093">
    <property type="entry name" value="Cullin"/>
</dbReference>
<feature type="domain" description="Cullin family profile" evidence="7">
    <location>
        <begin position="406"/>
        <end position="638"/>
    </location>
</feature>
<dbReference type="InterPro" id="IPR016158">
    <property type="entry name" value="Cullin_homology"/>
</dbReference>
<accession>A0A9P5SK86</accession>
<feature type="compositionally biased region" description="Basic residues" evidence="6">
    <location>
        <begin position="8"/>
        <end position="18"/>
    </location>
</feature>
<keyword evidence="3" id="KW-0832">Ubl conjugation</keyword>
<dbReference type="InterPro" id="IPR059120">
    <property type="entry name" value="Cullin-like_AB"/>
</dbReference>
<dbReference type="Pfam" id="PF10557">
    <property type="entry name" value="Cullin_Nedd8"/>
    <property type="match status" value="1"/>
</dbReference>
<dbReference type="GO" id="GO:0010468">
    <property type="term" value="P:regulation of gene expression"/>
    <property type="evidence" value="ECO:0007669"/>
    <property type="project" value="UniProtKB-ARBA"/>
</dbReference>
<dbReference type="InterPro" id="IPR001373">
    <property type="entry name" value="Cullin_N"/>
</dbReference>
<keyword evidence="9" id="KW-1185">Reference proteome</keyword>
<dbReference type="Proteomes" id="UP000696485">
    <property type="component" value="Unassembled WGS sequence"/>
</dbReference>
<dbReference type="GO" id="GO:0007165">
    <property type="term" value="P:signal transduction"/>
    <property type="evidence" value="ECO:0007669"/>
    <property type="project" value="UniProtKB-ARBA"/>
</dbReference>
<dbReference type="GO" id="GO:0006950">
    <property type="term" value="P:response to stress"/>
    <property type="evidence" value="ECO:0007669"/>
    <property type="project" value="UniProtKB-ARBA"/>
</dbReference>
<name>A0A9P5SK86_9FUNG</name>
<protein>
    <submittedName>
        <fullName evidence="8">Cullin-3</fullName>
    </submittedName>
</protein>
<dbReference type="Pfam" id="PF00888">
    <property type="entry name" value="Cullin"/>
    <property type="match status" value="1"/>
</dbReference>
<dbReference type="InterPro" id="IPR036317">
    <property type="entry name" value="Cullin_homology_sf"/>
</dbReference>
<evidence type="ECO:0000256" key="4">
    <source>
        <dbReference type="PROSITE-ProRule" id="PRU00330"/>
    </source>
</evidence>
<evidence type="ECO:0000313" key="9">
    <source>
        <dbReference type="Proteomes" id="UP000696485"/>
    </source>
</evidence>
<evidence type="ECO:0000256" key="5">
    <source>
        <dbReference type="RuleBase" id="RU003829"/>
    </source>
</evidence>
<dbReference type="FunFam" id="1.20.1310.10:FF:000002">
    <property type="entry name" value="cullin-3 isoform X1"/>
    <property type="match status" value="1"/>
</dbReference>
<dbReference type="GO" id="GO:0031461">
    <property type="term" value="C:cullin-RING ubiquitin ligase complex"/>
    <property type="evidence" value="ECO:0007669"/>
    <property type="project" value="InterPro"/>
</dbReference>
<dbReference type="GO" id="GO:0005737">
    <property type="term" value="C:cytoplasm"/>
    <property type="evidence" value="ECO:0007669"/>
    <property type="project" value="UniProtKB-ARBA"/>
</dbReference>
<comment type="similarity">
    <text evidence="1 4 5">Belongs to the cullin family.</text>
</comment>
<dbReference type="FunFam" id="1.10.10.10:FF:000091">
    <property type="entry name" value="Cullin 3"/>
    <property type="match status" value="1"/>
</dbReference>
<dbReference type="SUPFAM" id="SSF75632">
    <property type="entry name" value="Cullin homology domain"/>
    <property type="match status" value="1"/>
</dbReference>
<dbReference type="GO" id="GO:0006915">
    <property type="term" value="P:apoptotic process"/>
    <property type="evidence" value="ECO:0007669"/>
    <property type="project" value="UniProtKB-ARBA"/>
</dbReference>
<dbReference type="PANTHER" id="PTHR11932">
    <property type="entry name" value="CULLIN"/>
    <property type="match status" value="1"/>
</dbReference>
<dbReference type="GO" id="GO:0080090">
    <property type="term" value="P:regulation of primary metabolic process"/>
    <property type="evidence" value="ECO:0007669"/>
    <property type="project" value="UniProtKB-ARBA"/>
</dbReference>
<comment type="caution">
    <text evidence="8">The sequence shown here is derived from an EMBL/GenBank/DDBJ whole genome shotgun (WGS) entry which is preliminary data.</text>
</comment>
<proteinExistence type="inferred from homology"/>
<evidence type="ECO:0000256" key="3">
    <source>
        <dbReference type="ARBA" id="ARBA00022843"/>
    </source>
</evidence>
<dbReference type="Gene3D" id="1.20.1310.10">
    <property type="entry name" value="Cullin Repeats"/>
    <property type="match status" value="4"/>
</dbReference>
<dbReference type="SMART" id="SM00884">
    <property type="entry name" value="Cullin_Nedd8"/>
    <property type="match status" value="1"/>
</dbReference>
<dbReference type="GO" id="GO:0031625">
    <property type="term" value="F:ubiquitin protein ligase binding"/>
    <property type="evidence" value="ECO:0007669"/>
    <property type="project" value="InterPro"/>
</dbReference>
<dbReference type="InterPro" id="IPR036388">
    <property type="entry name" value="WH-like_DNA-bd_sf"/>
</dbReference>
<evidence type="ECO:0000313" key="8">
    <source>
        <dbReference type="EMBL" id="KAF9331573.1"/>
    </source>
</evidence>
<dbReference type="Gene3D" id="1.10.10.10">
    <property type="entry name" value="Winged helix-like DNA-binding domain superfamily/Winged helix DNA-binding domain"/>
    <property type="match status" value="1"/>
</dbReference>
<dbReference type="Gene3D" id="3.30.230.130">
    <property type="entry name" value="Cullin, Chain C, Domain 2"/>
    <property type="match status" value="1"/>
</dbReference>
<keyword evidence="2" id="KW-1017">Isopeptide bond</keyword>
<dbReference type="GO" id="GO:0043161">
    <property type="term" value="P:proteasome-mediated ubiquitin-dependent protein catabolic process"/>
    <property type="evidence" value="ECO:0007669"/>
    <property type="project" value="UniProtKB-ARBA"/>
</dbReference>
<dbReference type="PROSITE" id="PS50069">
    <property type="entry name" value="CULLIN_2"/>
    <property type="match status" value="1"/>
</dbReference>
<feature type="region of interest" description="Disordered" evidence="6">
    <location>
        <begin position="1"/>
        <end position="21"/>
    </location>
</feature>
<dbReference type="SUPFAM" id="SSF74788">
    <property type="entry name" value="Cullin repeat-like"/>
    <property type="match status" value="1"/>
</dbReference>
<dbReference type="AlphaFoldDB" id="A0A9P5SK86"/>
<dbReference type="SUPFAM" id="SSF46785">
    <property type="entry name" value="Winged helix' DNA-binding domain"/>
    <property type="match status" value="1"/>
</dbReference>
<dbReference type="PROSITE" id="PS01256">
    <property type="entry name" value="CULLIN_1"/>
    <property type="match status" value="1"/>
</dbReference>
<reference evidence="8" key="1">
    <citation type="journal article" date="2020" name="Fungal Divers.">
        <title>Resolving the Mortierellaceae phylogeny through synthesis of multi-gene phylogenetics and phylogenomics.</title>
        <authorList>
            <person name="Vandepol N."/>
            <person name="Liber J."/>
            <person name="Desiro A."/>
            <person name="Na H."/>
            <person name="Kennedy M."/>
            <person name="Barry K."/>
            <person name="Grigoriev I.V."/>
            <person name="Miller A.N."/>
            <person name="O'Donnell K."/>
            <person name="Stajich J.E."/>
            <person name="Bonito G."/>
        </authorList>
    </citation>
    <scope>NUCLEOTIDE SEQUENCE</scope>
    <source>
        <strain evidence="8">NVP1</strain>
    </source>
</reference>
<dbReference type="InterPro" id="IPR036390">
    <property type="entry name" value="WH_DNA-bd_sf"/>
</dbReference>
<evidence type="ECO:0000259" key="7">
    <source>
        <dbReference type="PROSITE" id="PS50069"/>
    </source>
</evidence>
<dbReference type="InterPro" id="IPR016159">
    <property type="entry name" value="Cullin_repeat-like_dom_sf"/>
</dbReference>
<dbReference type="GO" id="GO:0000278">
    <property type="term" value="P:mitotic cell cycle"/>
    <property type="evidence" value="ECO:0007669"/>
    <property type="project" value="UniProtKB-ARBA"/>
</dbReference>
<dbReference type="EMBL" id="JAAAUY010000314">
    <property type="protein sequence ID" value="KAF9331573.1"/>
    <property type="molecule type" value="Genomic_DNA"/>
</dbReference>
<evidence type="ECO:0000256" key="2">
    <source>
        <dbReference type="ARBA" id="ARBA00022499"/>
    </source>
</evidence>
<evidence type="ECO:0000256" key="6">
    <source>
        <dbReference type="SAM" id="MobiDB-lite"/>
    </source>
</evidence>
<dbReference type="SMART" id="SM00182">
    <property type="entry name" value="CULLIN"/>
    <property type="match status" value="1"/>
</dbReference>
<sequence length="768" mass="88329">MATLPGRRPIRGKIRPPSKKAATESLFDTSWPELASAMTTIQQQKANTLSFEEVYRLGYNMVIHKYGEKLYLGIQDLIEKHLKTEAEAKIVPVLSIADASPAEGVELLKAIQRVWMHHITCMKMIKDILVHLDKNYVPQTRLPTIYDMGLYIFRDSIIRSSTHPIQAHLQLVLLNQITQERKGDVIDRGAVKASTDMLLEMKENNGTDAVYTADFELLFVETSREFYRLESEDLVRRFDPPDYMKKVENRLDEEKLRCNHYLTAKTEPKIRLIVEQEMIAKHLKTIMEMENWGLKQLLINHRLEDLDRMYRLFSRVPDGAKELQNGVAAYINDCGKASNAGVKASTQESQEKGAVPGVTVALRWVQEVLDLKDKFDKVLALSFAKDKSFETAINAAFERFINLNIKAPEFMSLFIDNKLKKEFKGKSDDEVDTILNKMTTLFRFLSDKDVFERYYKQHLSTRLLLGKSVSDEVERGMITKLKIECGYQFTSKLEGMFTDMRLLPDTMSSFKDFLDNAIEQPPFDLHTTVLTSTFWPIASTPIPCHFPQNFLTAIKVFERFYTSRHNGRKLSWHPTMGNVDLRATFDSKKHELNVSTMAAVVLLIFNNIPAGESVSYTAIREETKLPDEHLKRTLQSVACGKFKILVKEPKSREIEDTDQFTFNAGFSEKLTRIKIQTIASKVETVAELKDTKEKVDDARNHMAEAAIVRVMKNRKQLDHNNLVAEVVAQLQVRFNPSLTMIKRRIEALIEREYLERAPGDRKLYNYMA</sequence>
<dbReference type="InterPro" id="IPR019559">
    <property type="entry name" value="Cullin_neddylation_domain"/>
</dbReference>
<dbReference type="InterPro" id="IPR016157">
    <property type="entry name" value="Cullin_CS"/>
</dbReference>
<evidence type="ECO:0000256" key="1">
    <source>
        <dbReference type="ARBA" id="ARBA00006019"/>
    </source>
</evidence>
<dbReference type="Pfam" id="PF26557">
    <property type="entry name" value="Cullin_AB"/>
    <property type="match status" value="1"/>
</dbReference>
<dbReference type="FunFam" id="1.20.1310.10:FF:000001">
    <property type="entry name" value="Cullin 3"/>
    <property type="match status" value="1"/>
</dbReference>